<organism evidence="3 4">
    <name type="scientific">Brassica carinata</name>
    <name type="common">Ethiopian mustard</name>
    <name type="synonym">Abyssinian cabbage</name>
    <dbReference type="NCBI Taxonomy" id="52824"/>
    <lineage>
        <taxon>Eukaryota</taxon>
        <taxon>Viridiplantae</taxon>
        <taxon>Streptophyta</taxon>
        <taxon>Embryophyta</taxon>
        <taxon>Tracheophyta</taxon>
        <taxon>Spermatophyta</taxon>
        <taxon>Magnoliopsida</taxon>
        <taxon>eudicotyledons</taxon>
        <taxon>Gunneridae</taxon>
        <taxon>Pentapetalae</taxon>
        <taxon>rosids</taxon>
        <taxon>malvids</taxon>
        <taxon>Brassicales</taxon>
        <taxon>Brassicaceae</taxon>
        <taxon>Brassiceae</taxon>
        <taxon>Brassica</taxon>
    </lineage>
</organism>
<dbReference type="AlphaFoldDB" id="A0A8X7WSV4"/>
<evidence type="ECO:0000313" key="3">
    <source>
        <dbReference type="EMBL" id="KAG2335147.1"/>
    </source>
</evidence>
<evidence type="ECO:0000313" key="4">
    <source>
        <dbReference type="Proteomes" id="UP000886595"/>
    </source>
</evidence>
<keyword evidence="4" id="KW-1185">Reference proteome</keyword>
<keyword evidence="2" id="KW-0732">Signal</keyword>
<sequence length="108" mass="10121">MIVPATESLTVVTALLVGASASLGPSADVLSGVGAGGEETSSSAAGPSAAGEDALGEEAEVDFGAAAGALVGVAGALVGAVVGDGDCLGEAEGVSSERWPRLKPIGPM</sequence>
<evidence type="ECO:0008006" key="5">
    <source>
        <dbReference type="Google" id="ProtNLM"/>
    </source>
</evidence>
<feature type="compositionally biased region" description="Low complexity" evidence="1">
    <location>
        <begin position="38"/>
        <end position="53"/>
    </location>
</feature>
<proteinExistence type="predicted"/>
<dbReference type="Proteomes" id="UP000886595">
    <property type="component" value="Unassembled WGS sequence"/>
</dbReference>
<reference evidence="3 4" key="1">
    <citation type="submission" date="2020-02" db="EMBL/GenBank/DDBJ databases">
        <authorList>
            <person name="Ma Q."/>
            <person name="Huang Y."/>
            <person name="Song X."/>
            <person name="Pei D."/>
        </authorList>
    </citation>
    <scope>NUCLEOTIDE SEQUENCE [LARGE SCALE GENOMIC DNA]</scope>
    <source>
        <strain evidence="3">Sxm20200214</strain>
        <tissue evidence="3">Leaf</tissue>
    </source>
</reference>
<gene>
    <name evidence="3" type="ORF">Bca52824_006327</name>
</gene>
<evidence type="ECO:0000256" key="2">
    <source>
        <dbReference type="SAM" id="SignalP"/>
    </source>
</evidence>
<feature type="region of interest" description="Disordered" evidence="1">
    <location>
        <begin position="31"/>
        <end position="56"/>
    </location>
</feature>
<comment type="caution">
    <text evidence="3">The sequence shown here is derived from an EMBL/GenBank/DDBJ whole genome shotgun (WGS) entry which is preliminary data.</text>
</comment>
<accession>A0A8X7WSV4</accession>
<dbReference type="EMBL" id="JAAMPC010000001">
    <property type="protein sequence ID" value="KAG2335147.1"/>
    <property type="molecule type" value="Genomic_DNA"/>
</dbReference>
<feature type="chain" id="PRO_5036464700" description="Secreted protein" evidence="2">
    <location>
        <begin position="22"/>
        <end position="108"/>
    </location>
</feature>
<protein>
    <recommendedName>
        <fullName evidence="5">Secreted protein</fullName>
    </recommendedName>
</protein>
<feature type="signal peptide" evidence="2">
    <location>
        <begin position="1"/>
        <end position="21"/>
    </location>
</feature>
<evidence type="ECO:0000256" key="1">
    <source>
        <dbReference type="SAM" id="MobiDB-lite"/>
    </source>
</evidence>
<name>A0A8X7WSV4_BRACI</name>